<dbReference type="SUPFAM" id="SSF75217">
    <property type="entry name" value="alpha/beta knot"/>
    <property type="match status" value="1"/>
</dbReference>
<organism evidence="4 5">
    <name type="scientific">Hujiaoplasma nucleasis</name>
    <dbReference type="NCBI Taxonomy" id="2725268"/>
    <lineage>
        <taxon>Bacteria</taxon>
        <taxon>Bacillati</taxon>
        <taxon>Mycoplasmatota</taxon>
        <taxon>Mollicutes</taxon>
        <taxon>Candidatus Izemoplasmatales</taxon>
        <taxon>Hujiaoplasmataceae</taxon>
        <taxon>Hujiaoplasma</taxon>
    </lineage>
</organism>
<dbReference type="GO" id="GO:0032259">
    <property type="term" value="P:methylation"/>
    <property type="evidence" value="ECO:0007669"/>
    <property type="project" value="UniProtKB-KW"/>
</dbReference>
<dbReference type="GO" id="GO:0008173">
    <property type="term" value="F:RNA methyltransferase activity"/>
    <property type="evidence" value="ECO:0007669"/>
    <property type="project" value="InterPro"/>
</dbReference>
<dbReference type="Proteomes" id="UP000512167">
    <property type="component" value="Chromosome"/>
</dbReference>
<keyword evidence="2 4" id="KW-0808">Transferase</keyword>
<proteinExistence type="predicted"/>
<dbReference type="GO" id="GO:0006396">
    <property type="term" value="P:RNA processing"/>
    <property type="evidence" value="ECO:0007669"/>
    <property type="project" value="InterPro"/>
</dbReference>
<evidence type="ECO:0000259" key="3">
    <source>
        <dbReference type="Pfam" id="PF00588"/>
    </source>
</evidence>
<name>A0A7L6N474_9MOLU</name>
<evidence type="ECO:0000256" key="2">
    <source>
        <dbReference type="ARBA" id="ARBA00022679"/>
    </source>
</evidence>
<gene>
    <name evidence="4" type="ORF">HF295_03950</name>
</gene>
<dbReference type="Gene3D" id="3.40.1280.10">
    <property type="match status" value="1"/>
</dbReference>
<sequence length="181" mass="20088">MPYEIESYLVTEEIIQKLSDVSSPQGLIGVCHFPQESHISKQVLLCDGIQDPGNMGTLIRSALAFGFESLVVDHCVDVYNPKVIRSTQGALFKINIIEDNIIDFMDKHPIHYYATDLSAQGQFEKKHHEEFGLILGNEGQGVDPEIINKADSVIKLKMKKVESLNVAVAGSILMYELGGNR</sequence>
<dbReference type="PANTHER" id="PTHR43191:SF2">
    <property type="entry name" value="RRNA METHYLTRANSFERASE 3, MITOCHONDRIAL"/>
    <property type="match status" value="1"/>
</dbReference>
<evidence type="ECO:0000313" key="5">
    <source>
        <dbReference type="Proteomes" id="UP000512167"/>
    </source>
</evidence>
<evidence type="ECO:0000313" key="4">
    <source>
        <dbReference type="EMBL" id="QLY40057.1"/>
    </source>
</evidence>
<dbReference type="InterPro" id="IPR001537">
    <property type="entry name" value="SpoU_MeTrfase"/>
</dbReference>
<dbReference type="Pfam" id="PF00588">
    <property type="entry name" value="SpoU_methylase"/>
    <property type="match status" value="1"/>
</dbReference>
<dbReference type="EMBL" id="CP051151">
    <property type="protein sequence ID" value="QLY40057.1"/>
    <property type="molecule type" value="Genomic_DNA"/>
</dbReference>
<evidence type="ECO:0000256" key="1">
    <source>
        <dbReference type="ARBA" id="ARBA00022603"/>
    </source>
</evidence>
<dbReference type="GO" id="GO:0003723">
    <property type="term" value="F:RNA binding"/>
    <property type="evidence" value="ECO:0007669"/>
    <property type="project" value="InterPro"/>
</dbReference>
<dbReference type="KEGG" id="tbk:HF295_03950"/>
<keyword evidence="1 4" id="KW-0489">Methyltransferase</keyword>
<dbReference type="CDD" id="cd18095">
    <property type="entry name" value="SpoU-like_rRNA-MTase"/>
    <property type="match status" value="1"/>
</dbReference>
<accession>A0A7L6N474</accession>
<dbReference type="InterPro" id="IPR029026">
    <property type="entry name" value="tRNA_m1G_MTases_N"/>
</dbReference>
<protein>
    <submittedName>
        <fullName evidence="4">RNA methyltransferase</fullName>
    </submittedName>
</protein>
<keyword evidence="5" id="KW-1185">Reference proteome</keyword>
<feature type="domain" description="tRNA/rRNA methyltransferase SpoU type" evidence="3">
    <location>
        <begin position="43"/>
        <end position="175"/>
    </location>
</feature>
<reference evidence="4 5" key="1">
    <citation type="submission" date="2020-04" db="EMBL/GenBank/DDBJ databases">
        <authorList>
            <person name="Zheng R.K."/>
            <person name="Sun C.M."/>
        </authorList>
    </citation>
    <scope>NUCLEOTIDE SEQUENCE [LARGE SCALE GENOMIC DNA]</scope>
    <source>
        <strain evidence="5">zrk29</strain>
    </source>
</reference>
<dbReference type="InterPro" id="IPR051259">
    <property type="entry name" value="rRNA_Methyltransferase"/>
</dbReference>
<dbReference type="PANTHER" id="PTHR43191">
    <property type="entry name" value="RRNA METHYLTRANSFERASE 3"/>
    <property type="match status" value="1"/>
</dbReference>
<dbReference type="InterPro" id="IPR029028">
    <property type="entry name" value="Alpha/beta_knot_MTases"/>
</dbReference>
<dbReference type="AlphaFoldDB" id="A0A7L6N474"/>